<dbReference type="InterPro" id="IPR000330">
    <property type="entry name" value="SNF2_N"/>
</dbReference>
<evidence type="ECO:0000313" key="6">
    <source>
        <dbReference type="RefSeq" id="XP_006811814.1"/>
    </source>
</evidence>
<dbReference type="GO" id="GO:0004386">
    <property type="term" value="F:helicase activity"/>
    <property type="evidence" value="ECO:0007669"/>
    <property type="project" value="UniProtKB-KW"/>
</dbReference>
<feature type="compositionally biased region" description="Low complexity" evidence="2">
    <location>
        <begin position="163"/>
        <end position="175"/>
    </location>
</feature>
<dbReference type="Pfam" id="PF00271">
    <property type="entry name" value="Helicase_C"/>
    <property type="match status" value="1"/>
</dbReference>
<dbReference type="InterPro" id="IPR014001">
    <property type="entry name" value="Helicase_ATP-bd"/>
</dbReference>
<keyword evidence="1" id="KW-0378">Hydrolase</keyword>
<feature type="compositionally biased region" description="Basic residues" evidence="2">
    <location>
        <begin position="129"/>
        <end position="140"/>
    </location>
</feature>
<keyword evidence="5" id="KW-1185">Reference proteome</keyword>
<dbReference type="InterPro" id="IPR001650">
    <property type="entry name" value="Helicase_C-like"/>
</dbReference>
<evidence type="ECO:0000259" key="3">
    <source>
        <dbReference type="PROSITE" id="PS51192"/>
    </source>
</evidence>
<protein>
    <submittedName>
        <fullName evidence="6">Lymphoid-specific helicase</fullName>
    </submittedName>
</protein>
<feature type="region of interest" description="Disordered" evidence="2">
    <location>
        <begin position="1"/>
        <end position="34"/>
    </location>
</feature>
<dbReference type="InterPro" id="IPR044753">
    <property type="entry name" value="HELLS_N"/>
</dbReference>
<keyword evidence="6" id="KW-0067">ATP-binding</keyword>
<feature type="domain" description="Helicase ATP-binding" evidence="3">
    <location>
        <begin position="276"/>
        <end position="444"/>
    </location>
</feature>
<dbReference type="Gene3D" id="3.40.50.300">
    <property type="entry name" value="P-loop containing nucleotide triphosphate hydrolases"/>
    <property type="match status" value="1"/>
</dbReference>
<dbReference type="PROSITE" id="PS51194">
    <property type="entry name" value="HELICASE_CTER"/>
    <property type="match status" value="1"/>
</dbReference>
<dbReference type="InterPro" id="IPR049730">
    <property type="entry name" value="SNF2/RAD54-like_C"/>
</dbReference>
<dbReference type="SUPFAM" id="SSF52540">
    <property type="entry name" value="P-loop containing nucleoside triphosphate hydrolases"/>
    <property type="match status" value="2"/>
</dbReference>
<organism evidence="5 6">
    <name type="scientific">Saccoglossus kowalevskii</name>
    <name type="common">Acorn worm</name>
    <dbReference type="NCBI Taxonomy" id="10224"/>
    <lineage>
        <taxon>Eukaryota</taxon>
        <taxon>Metazoa</taxon>
        <taxon>Hemichordata</taxon>
        <taxon>Enteropneusta</taxon>
        <taxon>Harrimaniidae</taxon>
        <taxon>Saccoglossus</taxon>
    </lineage>
</organism>
<dbReference type="Proteomes" id="UP000694865">
    <property type="component" value="Unplaced"/>
</dbReference>
<evidence type="ECO:0000256" key="2">
    <source>
        <dbReference type="SAM" id="MobiDB-lite"/>
    </source>
</evidence>
<evidence type="ECO:0000259" key="4">
    <source>
        <dbReference type="PROSITE" id="PS51194"/>
    </source>
</evidence>
<dbReference type="SMART" id="SM00490">
    <property type="entry name" value="HELICc"/>
    <property type="match status" value="1"/>
</dbReference>
<dbReference type="SMART" id="SM00487">
    <property type="entry name" value="DEXDc"/>
    <property type="match status" value="1"/>
</dbReference>
<dbReference type="PANTHER" id="PTHR47161:SF1">
    <property type="entry name" value="LYMPHOID-SPECIFIC HELICASE"/>
    <property type="match status" value="1"/>
</dbReference>
<dbReference type="Gene3D" id="3.40.50.10810">
    <property type="entry name" value="Tandem AAA-ATPase domain"/>
    <property type="match status" value="1"/>
</dbReference>
<accession>A0ABM0LVM3</accession>
<dbReference type="CDD" id="cd18793">
    <property type="entry name" value="SF2_C_SNF"/>
    <property type="match status" value="1"/>
</dbReference>
<feature type="domain" description="Helicase C-terminal" evidence="4">
    <location>
        <begin position="647"/>
        <end position="797"/>
    </location>
</feature>
<reference evidence="6" key="1">
    <citation type="submission" date="2025-08" db="UniProtKB">
        <authorList>
            <consortium name="RefSeq"/>
        </authorList>
    </citation>
    <scope>IDENTIFICATION</scope>
    <source>
        <tissue evidence="6">Testes</tissue>
    </source>
</reference>
<feature type="compositionally biased region" description="Basic and acidic residues" evidence="2">
    <location>
        <begin position="141"/>
        <end position="162"/>
    </location>
</feature>
<keyword evidence="6" id="KW-0347">Helicase</keyword>
<name>A0ABM0LVM3_SACKO</name>
<feature type="compositionally biased region" description="Basic and acidic residues" evidence="2">
    <location>
        <begin position="119"/>
        <end position="128"/>
    </location>
</feature>
<proteinExistence type="predicted"/>
<feature type="compositionally biased region" description="Basic and acidic residues" evidence="2">
    <location>
        <begin position="20"/>
        <end position="29"/>
    </location>
</feature>
<dbReference type="Pfam" id="PF00176">
    <property type="entry name" value="SNF2-rel_dom"/>
    <property type="match status" value="1"/>
</dbReference>
<sequence length="884" mass="101783">MSEDRKSPTMAVEEAAVPEEAAHENENISKKWQGSIMKDDDASLDSEISIPTDGLLTPAMVQEEKLLHRQTVKETKQLEKQAEDEWEANMQQQRYKRLQHLLETSNIYTNFLLSKMEAQQKREEEKRARQEKRMKKKLMKQKQDEVVKTGETKEATKTKSVDTKTQTEVTSQTVEEGTKRGRKRKAKDETYSIASVLKKEDLENKRRKLGTDSTDGPQCEPVVSENIQSEVVKADEIEKDTFSRTINGEKVSDKQPEMFTGGVLRDYQIAGMEWLKVLFENGVNGILADEMGLGKTVQCIALFAHLVNMGVTGPFLVCAPLSTLPNWVSEFQRFTPKVPIVLYHGSITERESLRRSIRRKHGNKQSHPVVITSYEIVMRDRKYLQGHEWKYIIVDEGHRIKNLNCVLIRELKQYKSANRILLTGTPLQNNLSELWSMLNFLLPDVFNDLASFESWFDLQSLSEKGGDEALVAREQEKNILSMLHQILSPFLLRRLKTDVALSIPPKKEVLVYAPLTPLQHEYYEATVDKTILKKVEDKKETPVIQKLCESGRPKRRCSQKINYETVFEEEKPNDDVETWFEKFVKKEDVVHEKIRQQTSEVNIKLQNIMMLLRKCCNHPYLLSYPINERNEYIIDEQLVQKSGKCLILDRLLPALKERGHKVLLFSQMTKMLDILGDYCFLRKFKTCRLDGTMSYVDRQEQISTFNNDKDAFIFLLSTRAGGLGLNLASADTVIIYDSDWNPQSDLQAQDRCHRIGQNKPVTVFRLVTQNTIDQKIVERASAKRKLEKMVIHQGKFKGGIDNLEKDAKSVLDAEELLKLLRSQNHDRILKSKIDNILSDEELEKLLDRSYTHHSNVDGEATTESCVFKVVDGSDEEKPDIKVLA</sequence>
<evidence type="ECO:0000313" key="5">
    <source>
        <dbReference type="Proteomes" id="UP000694865"/>
    </source>
</evidence>
<feature type="region of interest" description="Disordered" evidence="2">
    <location>
        <begin position="119"/>
        <end position="188"/>
    </location>
</feature>
<gene>
    <name evidence="6" type="primary">HELLS</name>
</gene>
<dbReference type="CDD" id="cd18009">
    <property type="entry name" value="DEXHc_HELLS_SMARCA6"/>
    <property type="match status" value="1"/>
</dbReference>
<dbReference type="PROSITE" id="PS51192">
    <property type="entry name" value="HELICASE_ATP_BIND_1"/>
    <property type="match status" value="1"/>
</dbReference>
<dbReference type="RefSeq" id="XP_006811814.1">
    <property type="nucleotide sequence ID" value="XM_006811751.1"/>
</dbReference>
<keyword evidence="6" id="KW-0547">Nucleotide-binding</keyword>
<dbReference type="PANTHER" id="PTHR47161">
    <property type="entry name" value="LYMPHOID-SPECIFIC HELICASE"/>
    <property type="match status" value="1"/>
</dbReference>
<dbReference type="InterPro" id="IPR027417">
    <property type="entry name" value="P-loop_NTPase"/>
</dbReference>
<dbReference type="InterPro" id="IPR038718">
    <property type="entry name" value="SNF2-like_sf"/>
</dbReference>
<evidence type="ECO:0000256" key="1">
    <source>
        <dbReference type="ARBA" id="ARBA00022801"/>
    </source>
</evidence>
<dbReference type="GeneID" id="100378201"/>